<keyword evidence="3" id="KW-0328">Glycosyltransferase</keyword>
<feature type="transmembrane region" description="Helical" evidence="8">
    <location>
        <begin position="214"/>
        <end position="235"/>
    </location>
</feature>
<feature type="domain" description="Glycosyltransferase RgtA/B/C/D-like" evidence="9">
    <location>
        <begin position="75"/>
        <end position="224"/>
    </location>
</feature>
<dbReference type="InterPro" id="IPR050297">
    <property type="entry name" value="LipidA_mod_glycosyltrf_83"/>
</dbReference>
<keyword evidence="11" id="KW-1185">Reference proteome</keyword>
<evidence type="ECO:0000256" key="4">
    <source>
        <dbReference type="ARBA" id="ARBA00022679"/>
    </source>
</evidence>
<gene>
    <name evidence="10" type="ORF">Gferi_07395</name>
</gene>
<organism evidence="10 11">
    <name type="scientific">Geosporobacter ferrireducens</name>
    <dbReference type="NCBI Taxonomy" id="1424294"/>
    <lineage>
        <taxon>Bacteria</taxon>
        <taxon>Bacillati</taxon>
        <taxon>Bacillota</taxon>
        <taxon>Clostridia</taxon>
        <taxon>Peptostreptococcales</taxon>
        <taxon>Thermotaleaceae</taxon>
        <taxon>Geosporobacter</taxon>
    </lineage>
</organism>
<dbReference type="GO" id="GO:0016763">
    <property type="term" value="F:pentosyltransferase activity"/>
    <property type="evidence" value="ECO:0007669"/>
    <property type="project" value="TreeGrafter"/>
</dbReference>
<feature type="transmembrane region" description="Helical" evidence="8">
    <location>
        <begin position="336"/>
        <end position="353"/>
    </location>
</feature>
<dbReference type="InterPro" id="IPR038731">
    <property type="entry name" value="RgtA/B/C-like"/>
</dbReference>
<keyword evidence="4 10" id="KW-0808">Transferase</keyword>
<evidence type="ECO:0000256" key="2">
    <source>
        <dbReference type="ARBA" id="ARBA00022475"/>
    </source>
</evidence>
<dbReference type="STRING" id="1424294.Gferi_07395"/>
<dbReference type="PANTHER" id="PTHR33908">
    <property type="entry name" value="MANNOSYLTRANSFERASE YKCB-RELATED"/>
    <property type="match status" value="1"/>
</dbReference>
<keyword evidence="6 8" id="KW-1133">Transmembrane helix</keyword>
<comment type="subcellular location">
    <subcellularLocation>
        <location evidence="1">Cell membrane</location>
        <topology evidence="1">Multi-pass membrane protein</topology>
    </subcellularLocation>
</comment>
<feature type="transmembrane region" description="Helical" evidence="8">
    <location>
        <begin position="73"/>
        <end position="91"/>
    </location>
</feature>
<dbReference type="OrthoDB" id="369463at2"/>
<name>A0A1D8GET3_9FIRM</name>
<feature type="transmembrane region" description="Helical" evidence="8">
    <location>
        <begin position="12"/>
        <end position="33"/>
    </location>
</feature>
<feature type="transmembrane region" description="Helical" evidence="8">
    <location>
        <begin position="284"/>
        <end position="303"/>
    </location>
</feature>
<evidence type="ECO:0000259" key="9">
    <source>
        <dbReference type="Pfam" id="PF13231"/>
    </source>
</evidence>
<evidence type="ECO:0000256" key="5">
    <source>
        <dbReference type="ARBA" id="ARBA00022692"/>
    </source>
</evidence>
<keyword evidence="2" id="KW-1003">Cell membrane</keyword>
<dbReference type="KEGG" id="gfe:Gferi_07395"/>
<dbReference type="GO" id="GO:0005886">
    <property type="term" value="C:plasma membrane"/>
    <property type="evidence" value="ECO:0007669"/>
    <property type="project" value="UniProtKB-SubCell"/>
</dbReference>
<dbReference type="EMBL" id="CP017269">
    <property type="protein sequence ID" value="AOT69413.1"/>
    <property type="molecule type" value="Genomic_DNA"/>
</dbReference>
<evidence type="ECO:0000313" key="11">
    <source>
        <dbReference type="Proteomes" id="UP000095743"/>
    </source>
</evidence>
<dbReference type="RefSeq" id="WP_069975046.1">
    <property type="nucleotide sequence ID" value="NZ_CP017269.1"/>
</dbReference>
<proteinExistence type="predicted"/>
<accession>A0A1D8GET3</accession>
<feature type="transmembrane region" description="Helical" evidence="8">
    <location>
        <begin position="98"/>
        <end position="115"/>
    </location>
</feature>
<dbReference type="Pfam" id="PF13231">
    <property type="entry name" value="PMT_2"/>
    <property type="match status" value="1"/>
</dbReference>
<feature type="transmembrane region" description="Helical" evidence="8">
    <location>
        <begin position="312"/>
        <end position="330"/>
    </location>
</feature>
<reference evidence="10 11" key="1">
    <citation type="submission" date="2016-09" db="EMBL/GenBank/DDBJ databases">
        <title>Genomic analysis reveals versatility of anaerobic energy metabolism of Geosporobacter ferrireducens IRF9 of phylum Firmicutes.</title>
        <authorList>
            <person name="Kim S.-J."/>
        </authorList>
    </citation>
    <scope>NUCLEOTIDE SEQUENCE [LARGE SCALE GENOMIC DNA]</scope>
    <source>
        <strain evidence="10 11">IRF9</strain>
    </source>
</reference>
<evidence type="ECO:0000256" key="8">
    <source>
        <dbReference type="SAM" id="Phobius"/>
    </source>
</evidence>
<feature type="transmembrane region" description="Helical" evidence="8">
    <location>
        <begin position="172"/>
        <end position="202"/>
    </location>
</feature>
<feature type="transmembrane region" description="Helical" evidence="8">
    <location>
        <begin position="121"/>
        <end position="138"/>
    </location>
</feature>
<evidence type="ECO:0000256" key="1">
    <source>
        <dbReference type="ARBA" id="ARBA00004651"/>
    </source>
</evidence>
<evidence type="ECO:0000256" key="3">
    <source>
        <dbReference type="ARBA" id="ARBA00022676"/>
    </source>
</evidence>
<evidence type="ECO:0000256" key="6">
    <source>
        <dbReference type="ARBA" id="ARBA00022989"/>
    </source>
</evidence>
<feature type="transmembrane region" description="Helical" evidence="8">
    <location>
        <begin position="145"/>
        <end position="160"/>
    </location>
</feature>
<evidence type="ECO:0000256" key="7">
    <source>
        <dbReference type="ARBA" id="ARBA00023136"/>
    </source>
</evidence>
<keyword evidence="5 8" id="KW-0812">Transmembrane</keyword>
<protein>
    <submittedName>
        <fullName evidence="10">4-amino-4-deoxy-L-arabinose transferase</fullName>
    </submittedName>
</protein>
<keyword evidence="7 8" id="KW-0472">Membrane</keyword>
<feature type="transmembrane region" description="Helical" evidence="8">
    <location>
        <begin position="365"/>
        <end position="384"/>
    </location>
</feature>
<dbReference type="PANTHER" id="PTHR33908:SF11">
    <property type="entry name" value="MEMBRANE PROTEIN"/>
    <property type="match status" value="1"/>
</dbReference>
<dbReference type="AlphaFoldDB" id="A0A1D8GET3"/>
<dbReference type="Proteomes" id="UP000095743">
    <property type="component" value="Chromosome"/>
</dbReference>
<sequence>MTKQKQLHKKYLLYAFFIGYFLLNTIFLTRFPFIHSDESWLSGLSRNMLENKSFSVTESFYDLKIRNPHAIKILFHMIQVLFIQCFGYSLFNMRMISLLFGLLSLGYMYKLSAYIFNSSKWAVLAMLLLSMDIQFIYASHFARQEILLVCVLSYGLYFMFSRMDEKGYKKDLLLGVLVGLSIGLHPNSFVIALPFGLIYLYHICLTKRTHLMNLLLYAFTVVGFAAGFVLLSISFDPNFIRNYMAYGQSEFEVLQPISSKILQVKYYYLKLFYQVSGTYYTPNIKLQAILFLSALFFSTIILFRRKGREKENILSILLGIFAVNGGNIIIGRYNQTSVIFLFPLFYILVIYAVKNLPMLYRRLSVGIIFFLILMATTMQILPFANPTYDQYIAEISKVVPSDSVVLANLNTEYYFENGKLYDYRNLAFLKNHEMDFEEYIYKNQIQYIIYPEEMDFIYDTRPVWYGLYGNLVYYEEMKAFLTQKCDKVYEFTDSVYGIRIVRYMSTKDWKIKIYKVRDN</sequence>
<dbReference type="GO" id="GO:0009103">
    <property type="term" value="P:lipopolysaccharide biosynthetic process"/>
    <property type="evidence" value="ECO:0007669"/>
    <property type="project" value="UniProtKB-ARBA"/>
</dbReference>
<evidence type="ECO:0000313" key="10">
    <source>
        <dbReference type="EMBL" id="AOT69413.1"/>
    </source>
</evidence>